<dbReference type="Proteomes" id="UP000486602">
    <property type="component" value="Unassembled WGS sequence"/>
</dbReference>
<feature type="non-terminal residue" evidence="1">
    <location>
        <position position="153"/>
    </location>
</feature>
<organism evidence="1 2">
    <name type="scientific">Cryomorpha ignava</name>
    <dbReference type="NCBI Taxonomy" id="101383"/>
    <lineage>
        <taxon>Bacteria</taxon>
        <taxon>Pseudomonadati</taxon>
        <taxon>Bacteroidota</taxon>
        <taxon>Flavobacteriia</taxon>
        <taxon>Flavobacteriales</taxon>
        <taxon>Cryomorphaceae</taxon>
        <taxon>Cryomorpha</taxon>
    </lineage>
</organism>
<name>A0A7K3WWE9_9FLAO</name>
<dbReference type="PROSITE" id="PS51257">
    <property type="entry name" value="PROKAR_LIPOPROTEIN"/>
    <property type="match status" value="1"/>
</dbReference>
<sequence length="153" mass="17912">MKRIVPLLIIFLLTGCWVKRDLMIYQSVNKGQLNKADYQIEFKIVKDYKHRTFPFVFIEKSGKRNSWLVSASFRTSQKELQSISMNVTITNKNGEVLYEKKNRKVDLIDFEDYRAKVFDFGTFEKEIATNLQDTLIAAYEINIQNNIATQSIV</sequence>
<protein>
    <recommendedName>
        <fullName evidence="3">Lipoprotein</fullName>
    </recommendedName>
</protein>
<dbReference type="EMBL" id="JAAGVY010000103">
    <property type="protein sequence ID" value="NEN25878.1"/>
    <property type="molecule type" value="Genomic_DNA"/>
</dbReference>
<accession>A0A7K3WWE9</accession>
<proteinExistence type="predicted"/>
<comment type="caution">
    <text evidence="1">The sequence shown here is derived from an EMBL/GenBank/DDBJ whole genome shotgun (WGS) entry which is preliminary data.</text>
</comment>
<evidence type="ECO:0008006" key="3">
    <source>
        <dbReference type="Google" id="ProtNLM"/>
    </source>
</evidence>
<evidence type="ECO:0000313" key="2">
    <source>
        <dbReference type="Proteomes" id="UP000486602"/>
    </source>
</evidence>
<reference evidence="1 2" key="1">
    <citation type="submission" date="2020-02" db="EMBL/GenBank/DDBJ databases">
        <title>Out from the shadows clarifying the taxonomy of the family Cryomorphaceae and related taxa by utilizing the GTDB taxonomic framework.</title>
        <authorList>
            <person name="Bowman J.P."/>
        </authorList>
    </citation>
    <scope>NUCLEOTIDE SEQUENCE [LARGE SCALE GENOMIC DNA]</scope>
    <source>
        <strain evidence="1 2">QSSC 1-22</strain>
    </source>
</reference>
<dbReference type="AlphaFoldDB" id="A0A7K3WWE9"/>
<gene>
    <name evidence="1" type="ORF">G3O08_20515</name>
</gene>
<evidence type="ECO:0000313" key="1">
    <source>
        <dbReference type="EMBL" id="NEN25878.1"/>
    </source>
</evidence>
<dbReference type="RefSeq" id="WP_163287320.1">
    <property type="nucleotide sequence ID" value="NZ_JAAGVY010000103.1"/>
</dbReference>
<keyword evidence="2" id="KW-1185">Reference proteome</keyword>